<feature type="region of interest" description="Disordered" evidence="1">
    <location>
        <begin position="133"/>
        <end position="182"/>
    </location>
</feature>
<gene>
    <name evidence="4" type="ORF">PYV00_01425</name>
</gene>
<dbReference type="SUPFAM" id="SSF110997">
    <property type="entry name" value="Sporulation related repeat"/>
    <property type="match status" value="1"/>
</dbReference>
<protein>
    <submittedName>
        <fullName evidence="4">SPOR domain-containing protein</fullName>
    </submittedName>
</protein>
<dbReference type="PROSITE" id="PS51724">
    <property type="entry name" value="SPOR"/>
    <property type="match status" value="1"/>
</dbReference>
<feature type="transmembrane region" description="Helical" evidence="2">
    <location>
        <begin position="64"/>
        <end position="85"/>
    </location>
</feature>
<evidence type="ECO:0000259" key="3">
    <source>
        <dbReference type="PROSITE" id="PS51724"/>
    </source>
</evidence>
<accession>A0ABT5WK01</accession>
<evidence type="ECO:0000256" key="2">
    <source>
        <dbReference type="SAM" id="Phobius"/>
    </source>
</evidence>
<proteinExistence type="predicted"/>
<reference evidence="4 5" key="1">
    <citation type="submission" date="2023-03" db="EMBL/GenBank/DDBJ databases">
        <title>NovoSphingobium album sp. nov. isolated from polycyclic aromatic hydrocarbons- and heavy-metal polluted soil.</title>
        <authorList>
            <person name="Liu Z."/>
            <person name="Wang K."/>
        </authorList>
    </citation>
    <scope>NUCLEOTIDE SEQUENCE [LARGE SCALE GENOMIC DNA]</scope>
    <source>
        <strain evidence="4 5">H3SJ31-1</strain>
    </source>
</reference>
<dbReference type="RefSeq" id="WP_275226459.1">
    <property type="nucleotide sequence ID" value="NZ_JARESE010000001.1"/>
</dbReference>
<organism evidence="4 5">
    <name type="scientific">Novosphingobium album</name>
    <name type="common">ex Liu et al. 2023</name>
    <dbReference type="NCBI Taxonomy" id="3031130"/>
    <lineage>
        <taxon>Bacteria</taxon>
        <taxon>Pseudomonadati</taxon>
        <taxon>Pseudomonadota</taxon>
        <taxon>Alphaproteobacteria</taxon>
        <taxon>Sphingomonadales</taxon>
        <taxon>Sphingomonadaceae</taxon>
        <taxon>Novosphingobium</taxon>
    </lineage>
</organism>
<dbReference type="Proteomes" id="UP001216253">
    <property type="component" value="Unassembled WGS sequence"/>
</dbReference>
<evidence type="ECO:0000313" key="4">
    <source>
        <dbReference type="EMBL" id="MDE8650376.1"/>
    </source>
</evidence>
<keyword evidence="2" id="KW-0812">Transmembrane</keyword>
<feature type="compositionally biased region" description="Low complexity" evidence="1">
    <location>
        <begin position="157"/>
        <end position="182"/>
    </location>
</feature>
<keyword evidence="2" id="KW-1133">Transmembrane helix</keyword>
<evidence type="ECO:0000256" key="1">
    <source>
        <dbReference type="SAM" id="MobiDB-lite"/>
    </source>
</evidence>
<dbReference type="EMBL" id="JARESE010000001">
    <property type="protein sequence ID" value="MDE8650376.1"/>
    <property type="molecule type" value="Genomic_DNA"/>
</dbReference>
<comment type="caution">
    <text evidence="4">The sequence shown here is derived from an EMBL/GenBank/DDBJ whole genome shotgun (WGS) entry which is preliminary data.</text>
</comment>
<keyword evidence="2" id="KW-0472">Membrane</keyword>
<sequence length="261" mass="26775">MAAADNLPENDREQPFDPFAENDEGAPFGNEPAQLDLGDDDTRLPWLEGDDDEEEYAGYGTGQVIALVLLGLAALGLLVGGIWWATRDRPDEQLVADGGTITAPSGPYKVKPDNPGGEVVSGTGDTRFAVAEGQSRPVQIDESAPAPRPGFDGVAKPAASASGAPSGTPSPAPSASGAAGADTSGIGVQVGAYSTRDAAEKGWARLAQQSASLSGVRHRILQGQADIGTVYRLQAVANDRAAADALCRNLKAANISCQVKP</sequence>
<feature type="region of interest" description="Disordered" evidence="1">
    <location>
        <begin position="1"/>
        <end position="41"/>
    </location>
</feature>
<dbReference type="Pfam" id="PF05036">
    <property type="entry name" value="SPOR"/>
    <property type="match status" value="1"/>
</dbReference>
<dbReference type="InterPro" id="IPR036680">
    <property type="entry name" value="SPOR-like_sf"/>
</dbReference>
<keyword evidence="5" id="KW-1185">Reference proteome</keyword>
<name>A0ABT5WK01_9SPHN</name>
<evidence type="ECO:0000313" key="5">
    <source>
        <dbReference type="Proteomes" id="UP001216253"/>
    </source>
</evidence>
<dbReference type="InterPro" id="IPR007730">
    <property type="entry name" value="SPOR-like_dom"/>
</dbReference>
<dbReference type="Gene3D" id="3.30.70.1070">
    <property type="entry name" value="Sporulation related repeat"/>
    <property type="match status" value="1"/>
</dbReference>
<feature type="domain" description="SPOR" evidence="3">
    <location>
        <begin position="180"/>
        <end position="261"/>
    </location>
</feature>